<feature type="region of interest" description="Disordered" evidence="1">
    <location>
        <begin position="380"/>
        <end position="411"/>
    </location>
</feature>
<evidence type="ECO:0000313" key="3">
    <source>
        <dbReference type="Proteomes" id="UP000311382"/>
    </source>
</evidence>
<accession>A0A5C5G7N2</accession>
<dbReference type="EMBL" id="SOZI01000003">
    <property type="protein sequence ID" value="TNY24404.1"/>
    <property type="molecule type" value="Genomic_DNA"/>
</dbReference>
<name>A0A5C5G7N2_9BASI</name>
<proteinExistence type="predicted"/>
<evidence type="ECO:0008006" key="4">
    <source>
        <dbReference type="Google" id="ProtNLM"/>
    </source>
</evidence>
<feature type="region of interest" description="Disordered" evidence="1">
    <location>
        <begin position="1"/>
        <end position="21"/>
    </location>
</feature>
<organism evidence="2 3">
    <name type="scientific">Rhodotorula diobovata</name>
    <dbReference type="NCBI Taxonomy" id="5288"/>
    <lineage>
        <taxon>Eukaryota</taxon>
        <taxon>Fungi</taxon>
        <taxon>Dikarya</taxon>
        <taxon>Basidiomycota</taxon>
        <taxon>Pucciniomycotina</taxon>
        <taxon>Microbotryomycetes</taxon>
        <taxon>Sporidiobolales</taxon>
        <taxon>Sporidiobolaceae</taxon>
        <taxon>Rhodotorula</taxon>
    </lineage>
</organism>
<dbReference type="Proteomes" id="UP000311382">
    <property type="component" value="Unassembled WGS sequence"/>
</dbReference>
<feature type="compositionally biased region" description="Basic residues" evidence="1">
    <location>
        <begin position="1"/>
        <end position="10"/>
    </location>
</feature>
<comment type="caution">
    <text evidence="2">The sequence shown here is derived from an EMBL/GenBank/DDBJ whole genome shotgun (WGS) entry which is preliminary data.</text>
</comment>
<evidence type="ECO:0000313" key="2">
    <source>
        <dbReference type="EMBL" id="TNY24404.1"/>
    </source>
</evidence>
<protein>
    <recommendedName>
        <fullName evidence="4">Proteophosphoglycan ppg4</fullName>
    </recommendedName>
</protein>
<keyword evidence="3" id="KW-1185">Reference proteome</keyword>
<gene>
    <name evidence="2" type="ORF">DMC30DRAFT_443577</name>
</gene>
<sequence length="458" mass="49725">MPHKPRRPLGKARPPLPSRPKTTHCILATLPPDLLQRIFRHDRAITLDNAVLSKALLPHTLAALAHRLSISNVRQLGSLCVALSRRPALAIAVEHLVLAIHDTLLERDIWSWGHPGAGQLGRNFELRDYQECVDNLELDPCLLQDLCRILIRLVDWEPFDDGALSRLSLIPSLRSVTVQAGVEELPVDFLNLSAASYTRPRSLFLIQFELDHFDVLGREARVVFTSLQPGLQCVSLEAMSFYPGAFDDLLCLLPTLEFLKLALGDLCPAYVPRESPSPKFDSPALALAFPNLTGLVLVGPILSPSTIPDVIQRLSQLVDLCLGPHGDIDGRQLCSLLCGGPRSWPKIGNLRVDTCSCDPSRPRLPPGNTLARLARIARHRDGGSARTETGGAGVAPKKRSSGATRAPAWPPNLRASDVRELVTITDSKDVAFDGTALCAARLCGGDGADGHRCPAGWG</sequence>
<reference evidence="2 3" key="1">
    <citation type="submission" date="2019-03" db="EMBL/GenBank/DDBJ databases">
        <title>Rhodosporidium diobovatum UCD-FST 08-225 genome sequencing, assembly, and annotation.</title>
        <authorList>
            <person name="Fakankun I.U."/>
            <person name="Fristensky B."/>
            <person name="Levin D.B."/>
        </authorList>
    </citation>
    <scope>NUCLEOTIDE SEQUENCE [LARGE SCALE GENOMIC DNA]</scope>
    <source>
        <strain evidence="2 3">UCD-FST 08-225</strain>
    </source>
</reference>
<evidence type="ECO:0000256" key="1">
    <source>
        <dbReference type="SAM" id="MobiDB-lite"/>
    </source>
</evidence>
<dbReference type="AlphaFoldDB" id="A0A5C5G7N2"/>